<reference evidence="2" key="1">
    <citation type="submission" date="2020-11" db="EMBL/GenBank/DDBJ databases">
        <authorList>
            <person name="Thieme N."/>
            <person name="Liebl W."/>
            <person name="Zverlov V."/>
        </authorList>
    </citation>
    <scope>NUCLEOTIDE SEQUENCE</scope>
    <source>
        <strain evidence="2">NT08</strain>
    </source>
</reference>
<dbReference type="SUPFAM" id="SSF52540">
    <property type="entry name" value="P-loop containing nucleoside triphosphate hydrolases"/>
    <property type="match status" value="1"/>
</dbReference>
<keyword evidence="2" id="KW-0255">Endonuclease</keyword>
<dbReference type="Pfam" id="PF20720">
    <property type="entry name" value="nSTAND3"/>
    <property type="match status" value="1"/>
</dbReference>
<dbReference type="OMA" id="YTPRIIE"/>
<dbReference type="InterPro" id="IPR027417">
    <property type="entry name" value="P-loop_NTPase"/>
</dbReference>
<dbReference type="SMART" id="SM00382">
    <property type="entry name" value="AAA"/>
    <property type="match status" value="1"/>
</dbReference>
<dbReference type="Proteomes" id="UP000631418">
    <property type="component" value="Unassembled WGS sequence"/>
</dbReference>
<protein>
    <submittedName>
        <fullName evidence="2">Restriction endonuclease</fullName>
    </submittedName>
</protein>
<accession>A0AAE2UXP7</accession>
<sequence>MNNYNFATLNDEEFEEICKDLLREELGLDFRTYKKGRDKGIDLSYINGEKKIIGQVKHYPKSKFSDLKSTLKKELEKVREENFEKYILITSLDLTVNQIQEIMIVMNGVIKSEDDIYDLKKINTILQKKENEWIEKKYYKLWLSSTTVLNRIINNAQENNIEYYIDEIERKLKLYVVTENFNKALEILNKTNMLLIHGEPGAGKTVLAEMLIYRYLDKGYKLKFISGNKIKDLEEIMSNNKEEKEVIFIDDFLGSNFLEMFTQTSENKLVFFLKKYLNKECKKVILTTRTIIYNKAIQQSEILNRFSIEFEKYKLEVTSYNMIDKAKILYNHLYFNEIPKKYKKKIKDEMAYSKIVKHRNYTPRIIEFFTNVRRVLQIDPSMYINFIFKNLNNPSEIWKNEFENKISDEERFLIYTLFTFQGNIDKYILRNAFEDRYNYEIRNNNFTRIQNAFDKSLELLSKGFIRVIRGMNEKNIIISFINPSINDFLMNYLKNNIDEIKRIVCSVTYIEQLEVFKTNSVIRQSTYVNNEVKKLIKNRLIGGFKNIETYKVDKNIYILEMIILLYNNDSTMREFIKDILYSFIKNESIGSKQNLNLLIELLENKNIVLSDIEDLYKKEGIIQKGEKIILNKIQHIENFVKYTKMIKSMISYEDVLALFNKEYLAHTVDRLCEQAISDFCNEISFINECGFENKNNELYFDYNEAENLLECNFHRYKENIFFDYKEELSYFLLYERMKNSMETLFDLYYKENILEAMEDIWNEIHKANVTNKVIKVYQEYKGKSSSDRYNYKKYESEEEQIFNMFNRL</sequence>
<dbReference type="SUPFAM" id="SSF52980">
    <property type="entry name" value="Restriction endonuclease-like"/>
    <property type="match status" value="1"/>
</dbReference>
<dbReference type="EMBL" id="JADOEF010000001">
    <property type="protein sequence ID" value="MBF7811179.1"/>
    <property type="molecule type" value="Genomic_DNA"/>
</dbReference>
<dbReference type="GO" id="GO:0003677">
    <property type="term" value="F:DNA binding"/>
    <property type="evidence" value="ECO:0007669"/>
    <property type="project" value="InterPro"/>
</dbReference>
<dbReference type="Gene3D" id="3.40.1350.10">
    <property type="match status" value="1"/>
</dbReference>
<organism evidence="2 3">
    <name type="scientific">Clostridium beijerinckii</name>
    <name type="common">Clostridium MP</name>
    <dbReference type="NCBI Taxonomy" id="1520"/>
    <lineage>
        <taxon>Bacteria</taxon>
        <taxon>Bacillati</taxon>
        <taxon>Bacillota</taxon>
        <taxon>Clostridia</taxon>
        <taxon>Eubacteriales</taxon>
        <taxon>Clostridiaceae</taxon>
        <taxon>Clostridium</taxon>
    </lineage>
</organism>
<dbReference type="InterPro" id="IPR049050">
    <property type="entry name" value="nSTAND3"/>
</dbReference>
<comment type="caution">
    <text evidence="2">The sequence shown here is derived from an EMBL/GenBank/DDBJ whole genome shotgun (WGS) entry which is preliminary data.</text>
</comment>
<proteinExistence type="predicted"/>
<dbReference type="InterPro" id="IPR003593">
    <property type="entry name" value="AAA+_ATPase"/>
</dbReference>
<evidence type="ECO:0000313" key="2">
    <source>
        <dbReference type="EMBL" id="MBF7811179.1"/>
    </source>
</evidence>
<dbReference type="GO" id="GO:0009307">
    <property type="term" value="P:DNA restriction-modification system"/>
    <property type="evidence" value="ECO:0007669"/>
    <property type="project" value="InterPro"/>
</dbReference>
<dbReference type="RefSeq" id="WP_012058273.1">
    <property type="nucleotide sequence ID" value="NZ_CP073279.1"/>
</dbReference>
<keyword evidence="2" id="KW-0378">Hydrolase</keyword>
<dbReference type="Gene3D" id="3.40.50.300">
    <property type="entry name" value="P-loop containing nucleotide triphosphate hydrolases"/>
    <property type="match status" value="1"/>
</dbReference>
<dbReference type="InterPro" id="IPR011335">
    <property type="entry name" value="Restrct_endonuc-II-like"/>
</dbReference>
<dbReference type="InterPro" id="IPR007560">
    <property type="entry name" value="Restrct_endonuc_IV_Mrr"/>
</dbReference>
<dbReference type="InterPro" id="IPR011856">
    <property type="entry name" value="tRNA_endonuc-like_dom_sf"/>
</dbReference>
<keyword evidence="2" id="KW-0540">Nuclease</keyword>
<evidence type="ECO:0000313" key="3">
    <source>
        <dbReference type="Proteomes" id="UP000631418"/>
    </source>
</evidence>
<gene>
    <name evidence="2" type="ORF">IS491_21400</name>
</gene>
<evidence type="ECO:0000259" key="1">
    <source>
        <dbReference type="SMART" id="SM00382"/>
    </source>
</evidence>
<dbReference type="Pfam" id="PF04471">
    <property type="entry name" value="Mrr_cat"/>
    <property type="match status" value="1"/>
</dbReference>
<name>A0AAE2UXP7_CLOBE</name>
<dbReference type="GO" id="GO:0004519">
    <property type="term" value="F:endonuclease activity"/>
    <property type="evidence" value="ECO:0007669"/>
    <property type="project" value="UniProtKB-KW"/>
</dbReference>
<feature type="domain" description="AAA+ ATPase" evidence="1">
    <location>
        <begin position="190"/>
        <end position="316"/>
    </location>
</feature>
<dbReference type="AlphaFoldDB" id="A0AAE2UXP7"/>